<proteinExistence type="predicted"/>
<name>A0A2I2FFF1_ASPCN</name>
<feature type="compositionally biased region" description="Low complexity" evidence="1">
    <location>
        <begin position="298"/>
        <end position="309"/>
    </location>
</feature>
<protein>
    <submittedName>
        <fullName evidence="2">Uncharacterized protein</fullName>
    </submittedName>
</protein>
<feature type="region of interest" description="Disordered" evidence="1">
    <location>
        <begin position="1"/>
        <end position="407"/>
    </location>
</feature>
<dbReference type="OrthoDB" id="428854at2759"/>
<reference evidence="2 3" key="1">
    <citation type="submission" date="2017-12" db="EMBL/GenBank/DDBJ databases">
        <authorList>
            <consortium name="DOE Joint Genome Institute"/>
            <person name="Haridas S."/>
            <person name="Kjaerbolling I."/>
            <person name="Vesth T.C."/>
            <person name="Frisvad J.C."/>
            <person name="Nybo J.L."/>
            <person name="Theobald S."/>
            <person name="Kuo A."/>
            <person name="Bowyer P."/>
            <person name="Matsuda Y."/>
            <person name="Mondo S."/>
            <person name="Lyhne E.K."/>
            <person name="Kogle M.E."/>
            <person name="Clum A."/>
            <person name="Lipzen A."/>
            <person name="Salamov A."/>
            <person name="Ngan C.Y."/>
            <person name="Daum C."/>
            <person name="Chiniquy J."/>
            <person name="Barry K."/>
            <person name="LaButti K."/>
            <person name="Simmons B.A."/>
            <person name="Magnuson J.K."/>
            <person name="Mortensen U.H."/>
            <person name="Larsen T.O."/>
            <person name="Grigoriev I.V."/>
            <person name="Baker S.E."/>
            <person name="Andersen M.R."/>
            <person name="Nordberg H.P."/>
            <person name="Cantor M.N."/>
            <person name="Hua S.X."/>
        </authorList>
    </citation>
    <scope>NUCLEOTIDE SEQUENCE [LARGE SCALE GENOMIC DNA]</scope>
    <source>
        <strain evidence="2 3">CBS 102.13</strain>
    </source>
</reference>
<gene>
    <name evidence="2" type="ORF">BDW47DRAFT_103478</name>
</gene>
<dbReference type="AlphaFoldDB" id="A0A2I2FFF1"/>
<evidence type="ECO:0000313" key="3">
    <source>
        <dbReference type="Proteomes" id="UP000234585"/>
    </source>
</evidence>
<feature type="compositionally biased region" description="Basic and acidic residues" evidence="1">
    <location>
        <begin position="10"/>
        <end position="20"/>
    </location>
</feature>
<dbReference type="GeneID" id="36519242"/>
<feature type="compositionally biased region" description="Polar residues" evidence="1">
    <location>
        <begin position="202"/>
        <end position="225"/>
    </location>
</feature>
<feature type="compositionally biased region" description="Polar residues" evidence="1">
    <location>
        <begin position="281"/>
        <end position="291"/>
    </location>
</feature>
<feature type="compositionally biased region" description="Acidic residues" evidence="1">
    <location>
        <begin position="62"/>
        <end position="72"/>
    </location>
</feature>
<dbReference type="RefSeq" id="XP_024673341.1">
    <property type="nucleotide sequence ID" value="XM_024812082.1"/>
</dbReference>
<evidence type="ECO:0000313" key="2">
    <source>
        <dbReference type="EMBL" id="PLB39329.1"/>
    </source>
</evidence>
<feature type="compositionally biased region" description="Acidic residues" evidence="1">
    <location>
        <begin position="84"/>
        <end position="93"/>
    </location>
</feature>
<accession>A0A2I2FFF1</accession>
<dbReference type="Proteomes" id="UP000234585">
    <property type="component" value="Unassembled WGS sequence"/>
</dbReference>
<feature type="compositionally biased region" description="Polar residues" evidence="1">
    <location>
        <begin position="161"/>
        <end position="170"/>
    </location>
</feature>
<feature type="compositionally biased region" description="Basic and acidic residues" evidence="1">
    <location>
        <begin position="322"/>
        <end position="338"/>
    </location>
</feature>
<sequence length="430" mass="46918">MSGLNPFRPRKPENPQDHHPPPPSVTVNDAVSEHPIAVDTVATAATTRNGIVPTPSASYPTDADDSTSEDDPSSTSDPFRQESLSDEEEEEQGKEERPYPPVPPRGKAMRTDIYGGPEERHGDRTPRTAASSDKSARRSVFLSDPTSLEDSPRASMAGNENYRSGKSPSSVDEGRRPLASRPGNKDKIPPPPPKSHHGRLISPSSGNSSTTNASRPASIMPSNRFSFHGFPSEPSISPSLHPQEGGDVADGHSRPDLPRRSQSQYKRPPTPPLSRRHSQMKRSQPAASVKTTPHRRSVSSTEASSSDTSPPLSPGAQTLEFSRTRDVPQRTRMSEDTSRPLQPEPRDPSTSAKRVSYGNSLPPPPPPRRTRGNNSNPSTRPTSLRSETRAEDEEGFVSPPSNARDILADLTRLQREVDDLRGHYERKASH</sequence>
<evidence type="ECO:0000256" key="1">
    <source>
        <dbReference type="SAM" id="MobiDB-lite"/>
    </source>
</evidence>
<dbReference type="STRING" id="41067.A0A2I2FFF1"/>
<keyword evidence="3" id="KW-1185">Reference proteome</keyword>
<feature type="compositionally biased region" description="Low complexity" evidence="1">
    <location>
        <begin position="37"/>
        <end position="47"/>
    </location>
</feature>
<feature type="compositionally biased region" description="Basic and acidic residues" evidence="1">
    <location>
        <begin position="117"/>
        <end position="126"/>
    </location>
</feature>
<organism evidence="2 3">
    <name type="scientific">Aspergillus candidus</name>
    <dbReference type="NCBI Taxonomy" id="41067"/>
    <lineage>
        <taxon>Eukaryota</taxon>
        <taxon>Fungi</taxon>
        <taxon>Dikarya</taxon>
        <taxon>Ascomycota</taxon>
        <taxon>Pezizomycotina</taxon>
        <taxon>Eurotiomycetes</taxon>
        <taxon>Eurotiomycetidae</taxon>
        <taxon>Eurotiales</taxon>
        <taxon>Aspergillaceae</taxon>
        <taxon>Aspergillus</taxon>
        <taxon>Aspergillus subgen. Circumdati</taxon>
    </lineage>
</organism>
<feature type="compositionally biased region" description="Basic and acidic residues" evidence="1">
    <location>
        <begin position="249"/>
        <end position="259"/>
    </location>
</feature>
<dbReference type="EMBL" id="KZ559130">
    <property type="protein sequence ID" value="PLB39329.1"/>
    <property type="molecule type" value="Genomic_DNA"/>
</dbReference>